<reference evidence="6 7" key="1">
    <citation type="submission" date="2016-07" db="EMBL/GenBank/DDBJ databases">
        <title>Pervasive Adenine N6-methylation of Active Genes in Fungi.</title>
        <authorList>
            <consortium name="DOE Joint Genome Institute"/>
            <person name="Mondo S.J."/>
            <person name="Dannebaum R.O."/>
            <person name="Kuo R.C."/>
            <person name="Labutti K."/>
            <person name="Haridas S."/>
            <person name="Kuo A."/>
            <person name="Salamov A."/>
            <person name="Ahrendt S.R."/>
            <person name="Lipzen A."/>
            <person name="Sullivan W."/>
            <person name="Andreopoulos W.B."/>
            <person name="Clum A."/>
            <person name="Lindquist E."/>
            <person name="Daum C."/>
            <person name="Ramamoorthy G.K."/>
            <person name="Gryganskyi A."/>
            <person name="Culley D."/>
            <person name="Magnuson J.K."/>
            <person name="James T.Y."/>
            <person name="O'Malley M.A."/>
            <person name="Stajich J.E."/>
            <person name="Spatafora J.W."/>
            <person name="Visel A."/>
            <person name="Grigoriev I.V."/>
        </authorList>
    </citation>
    <scope>NUCLEOTIDE SEQUENCE [LARGE SCALE GENOMIC DNA]</scope>
    <source>
        <strain evidence="6 7">68-887.2</strain>
    </source>
</reference>
<feature type="domain" description="Xylanolytic transcriptional activator regulatory" evidence="5">
    <location>
        <begin position="197"/>
        <end position="271"/>
    </location>
</feature>
<dbReference type="Pfam" id="PF04082">
    <property type="entry name" value="Fungal_trans"/>
    <property type="match status" value="1"/>
</dbReference>
<dbReference type="Proteomes" id="UP000193986">
    <property type="component" value="Unassembled WGS sequence"/>
</dbReference>
<sequence length="533" mass="58768">MGSNAGIDAASESGGGAGYIGLSSGATLLHAIRRLAPQEIVPSPLSNWNAFGLMKPQIPLIPKTGLSSAMDDSQAVLSVGPAKRLPPATEFKPLVDAYFRYFHPLTPIVHEPTVRAQLMGAVPLPRNSGNRVLFYMIFAMGSFDLALTAEDDNGYKYYEIARHAYREEVMEEGSLQLVQGLAIMANYLQRSNKPNAGFVCLGVAIRMAIALGIHASATGGKLTALDSETRTRLWWGLVTLEAGCCSTFGRPHALGFSSLMAVRLPTNCDDESLTVSDETIPPAAQHVTLYTALIIQARLAKTAFGLQDRISKSLPSPRVEQIKWCGQSFQDDLLSFPAFMQTAGPGPYRLARAIQSWRARYLRSVLYRPVLLSAAWSPSWRNGRDKTVHEIVETCRTLALENLRDISDFCRSEADPHRGAEWYFLYFGFQAALTLLLSIVWEPDHASIGTWRSAISETLQWTRQLRSVQQLATSYATIMENVLNAKVPVLPQIIPEPYAGETQDLGQGEACDVAFDFERYLYVLKIGCQANRM</sequence>
<comment type="caution">
    <text evidence="6">The sequence shown here is derived from an EMBL/GenBank/DDBJ whole genome shotgun (WGS) entry which is preliminary data.</text>
</comment>
<dbReference type="AlphaFoldDB" id="A0A1Y2B0B2"/>
<evidence type="ECO:0000256" key="1">
    <source>
        <dbReference type="ARBA" id="ARBA00023015"/>
    </source>
</evidence>
<proteinExistence type="predicted"/>
<dbReference type="CDD" id="cd12148">
    <property type="entry name" value="fungal_TF_MHR"/>
    <property type="match status" value="1"/>
</dbReference>
<evidence type="ECO:0000256" key="2">
    <source>
        <dbReference type="ARBA" id="ARBA00023125"/>
    </source>
</evidence>
<dbReference type="PANTHER" id="PTHR47424">
    <property type="entry name" value="REGULATORY PROTEIN GAL4"/>
    <property type="match status" value="1"/>
</dbReference>
<accession>A0A1Y2B0B2</accession>
<keyword evidence="7" id="KW-1185">Reference proteome</keyword>
<dbReference type="GO" id="GO:0000981">
    <property type="term" value="F:DNA-binding transcription factor activity, RNA polymerase II-specific"/>
    <property type="evidence" value="ECO:0007669"/>
    <property type="project" value="TreeGrafter"/>
</dbReference>
<evidence type="ECO:0000313" key="7">
    <source>
        <dbReference type="Proteomes" id="UP000193986"/>
    </source>
</evidence>
<gene>
    <name evidence="6" type="ORF">BCR39DRAFT_468903</name>
</gene>
<dbReference type="GO" id="GO:0005634">
    <property type="term" value="C:nucleus"/>
    <property type="evidence" value="ECO:0007669"/>
    <property type="project" value="TreeGrafter"/>
</dbReference>
<name>A0A1Y2B0B2_9TREE</name>
<keyword evidence="4" id="KW-0539">Nucleus</keyword>
<organism evidence="6 7">
    <name type="scientific">Naematelia encephala</name>
    <dbReference type="NCBI Taxonomy" id="71784"/>
    <lineage>
        <taxon>Eukaryota</taxon>
        <taxon>Fungi</taxon>
        <taxon>Dikarya</taxon>
        <taxon>Basidiomycota</taxon>
        <taxon>Agaricomycotina</taxon>
        <taxon>Tremellomycetes</taxon>
        <taxon>Tremellales</taxon>
        <taxon>Naemateliaceae</taxon>
        <taxon>Naematelia</taxon>
    </lineage>
</organism>
<dbReference type="InterPro" id="IPR007219">
    <property type="entry name" value="XnlR_reg_dom"/>
</dbReference>
<protein>
    <submittedName>
        <fullName evidence="6">Fungal-specific transcription factor domain-domain-containing protein</fullName>
    </submittedName>
</protein>
<keyword evidence="2" id="KW-0238">DNA-binding</keyword>
<dbReference type="PANTHER" id="PTHR47424:SF3">
    <property type="entry name" value="REGULATORY PROTEIN GAL4"/>
    <property type="match status" value="1"/>
</dbReference>
<keyword evidence="1" id="KW-0805">Transcription regulation</keyword>
<dbReference type="GO" id="GO:0000978">
    <property type="term" value="F:RNA polymerase II cis-regulatory region sequence-specific DNA binding"/>
    <property type="evidence" value="ECO:0007669"/>
    <property type="project" value="TreeGrafter"/>
</dbReference>
<dbReference type="GO" id="GO:0008270">
    <property type="term" value="F:zinc ion binding"/>
    <property type="evidence" value="ECO:0007669"/>
    <property type="project" value="InterPro"/>
</dbReference>
<keyword evidence="3" id="KW-0804">Transcription</keyword>
<evidence type="ECO:0000256" key="4">
    <source>
        <dbReference type="ARBA" id="ARBA00023242"/>
    </source>
</evidence>
<evidence type="ECO:0000256" key="3">
    <source>
        <dbReference type="ARBA" id="ARBA00023163"/>
    </source>
</evidence>
<dbReference type="EMBL" id="MCFC01000035">
    <property type="protein sequence ID" value="ORY27927.1"/>
    <property type="molecule type" value="Genomic_DNA"/>
</dbReference>
<dbReference type="SMART" id="SM00906">
    <property type="entry name" value="Fungal_trans"/>
    <property type="match status" value="1"/>
</dbReference>
<dbReference type="InParanoid" id="A0A1Y2B0B2"/>
<evidence type="ECO:0000259" key="5">
    <source>
        <dbReference type="SMART" id="SM00906"/>
    </source>
</evidence>
<evidence type="ECO:0000313" key="6">
    <source>
        <dbReference type="EMBL" id="ORY27927.1"/>
    </source>
</evidence>
<dbReference type="OrthoDB" id="3364175at2759"/>
<dbReference type="GO" id="GO:0000435">
    <property type="term" value="P:positive regulation of transcription from RNA polymerase II promoter by galactose"/>
    <property type="evidence" value="ECO:0007669"/>
    <property type="project" value="TreeGrafter"/>
</dbReference>
<dbReference type="InterPro" id="IPR051127">
    <property type="entry name" value="Fungal_SecMet_Regulators"/>
</dbReference>
<dbReference type="GO" id="GO:0006351">
    <property type="term" value="P:DNA-templated transcription"/>
    <property type="evidence" value="ECO:0007669"/>
    <property type="project" value="InterPro"/>
</dbReference>